<feature type="compositionally biased region" description="Low complexity" evidence="1">
    <location>
        <begin position="403"/>
        <end position="417"/>
    </location>
</feature>
<feature type="region of interest" description="Disordered" evidence="1">
    <location>
        <begin position="276"/>
        <end position="331"/>
    </location>
</feature>
<evidence type="ECO:0000313" key="2">
    <source>
        <dbReference type="EMBL" id="PKK91243.1"/>
    </source>
</evidence>
<organism evidence="2 3">
    <name type="scientific">Candidatus Wallbacteria bacterium HGW-Wallbacteria-1</name>
    <dbReference type="NCBI Taxonomy" id="2013854"/>
    <lineage>
        <taxon>Bacteria</taxon>
        <taxon>Candidatus Walliibacteriota</taxon>
    </lineage>
</organism>
<evidence type="ECO:0000313" key="3">
    <source>
        <dbReference type="Proteomes" id="UP000233256"/>
    </source>
</evidence>
<feature type="region of interest" description="Disordered" evidence="1">
    <location>
        <begin position="397"/>
        <end position="417"/>
    </location>
</feature>
<dbReference type="Proteomes" id="UP000233256">
    <property type="component" value="Unassembled WGS sequence"/>
</dbReference>
<accession>A0A2N1PSC8</accession>
<evidence type="ECO:0000256" key="1">
    <source>
        <dbReference type="SAM" id="MobiDB-lite"/>
    </source>
</evidence>
<protein>
    <submittedName>
        <fullName evidence="2">Uncharacterized protein</fullName>
    </submittedName>
</protein>
<dbReference type="AlphaFoldDB" id="A0A2N1PSC8"/>
<comment type="caution">
    <text evidence="2">The sequence shown here is derived from an EMBL/GenBank/DDBJ whole genome shotgun (WGS) entry which is preliminary data.</text>
</comment>
<name>A0A2N1PSC8_9BACT</name>
<reference evidence="2 3" key="1">
    <citation type="journal article" date="2017" name="ISME J.">
        <title>Potential for microbial H2 and metal transformations associated with novel bacteria and archaea in deep terrestrial subsurface sediments.</title>
        <authorList>
            <person name="Hernsdorf A.W."/>
            <person name="Amano Y."/>
            <person name="Miyakawa K."/>
            <person name="Ise K."/>
            <person name="Suzuki Y."/>
            <person name="Anantharaman K."/>
            <person name="Probst A."/>
            <person name="Burstein D."/>
            <person name="Thomas B.C."/>
            <person name="Banfield J.F."/>
        </authorList>
    </citation>
    <scope>NUCLEOTIDE SEQUENCE [LARGE SCALE GENOMIC DNA]</scope>
    <source>
        <strain evidence="2">HGW-Wallbacteria-1</strain>
    </source>
</reference>
<sequence length="530" mass="57588">MQMKNTSQAVIENLRTFTIIFALMSFSITPTRAEQISIRQLPKGATISLFEGLNTASSAPMRAREGDVPPLLWEAVGIVQFFSSDSSGDYDGIPISSSSPSQTDLAGISILQTASWKDPSGNSYTTTLAKSSFADRDTVREFRKIGELGEPHIPGGVSYRYSLSLRGLSAQILNPLFSLQGDIDNLSMFEMNVALEYQLKRRNGQSEQIRIQCQPRKVMVLDTVEAELKMLNPPENAFPLKGTSGDPLGVSDFRAQILDTNPNQQITDMTLSTGDEEISMSPGPEQRDYTANPTNPPWRFKSDHSASLSTSNPVFLPENGGEGKLTLTCTPRYPRIPPQRIVKEYPIEIEDNDAPAITVKISYESPGEDKNIEASVKGGEKDIPAEGSGLIQVSITGSGSGAGTQTQDPYHRAPGADAPSAAEAESMILDLATLFQNKTDWLAVPEDTRVFITLTATDNFDDPGSPGSNIASYTINDKPHRGGRSSMIFRNGGASSNSLKVTAADRNGNIRTVKIPFRVIDTKMNVQTIR</sequence>
<gene>
    <name evidence="2" type="ORF">CVV64_05590</name>
</gene>
<dbReference type="EMBL" id="PGXC01000003">
    <property type="protein sequence ID" value="PKK91243.1"/>
    <property type="molecule type" value="Genomic_DNA"/>
</dbReference>
<proteinExistence type="predicted"/>